<sequence>MRKTLKLSLLAAVISSTNVHADYNPRDVAWDTLTNLYGVIFRGEEFDIYQDWPEPGDYAPPGNYMDPYYNTDGPVTMMGWYKQFDYGGMFDYGYGTFADGFISTCGGSRAYKDMPIVNSTSAYKSTYSIENQEDYLAKVITAYKGVPIRLSAYRHGGATKLLADSFYYWEFGDGIRAFSDKAHDNDVEYSFNETGEYLVKSFVLSEEFNIGIGIGGDSYGGEVRGLAPTLDIDQGDTLYIEGCDFAYIDVKENHTPKADFFVTKIEPDRSHTNFTISARSTDIDGNKLYHKWSVTGNGYHTEGEGDTFKVRLRNPSGPNKSHFSVTLTSTDKGKSDTYTSSITTLEYKQPPPKPGQPGTRPRPL</sequence>
<dbReference type="InterPro" id="IPR013783">
    <property type="entry name" value="Ig-like_fold"/>
</dbReference>
<proteinExistence type="predicted"/>
<evidence type="ECO:0000259" key="3">
    <source>
        <dbReference type="PROSITE" id="PS50093"/>
    </source>
</evidence>
<accession>A0AB73BFI8</accession>
<feature type="region of interest" description="Disordered" evidence="1">
    <location>
        <begin position="312"/>
        <end position="364"/>
    </location>
</feature>
<name>A0AB73BFI8_9GAMM</name>
<comment type="caution">
    <text evidence="4">The sequence shown here is derived from an EMBL/GenBank/DDBJ whole genome shotgun (WGS) entry which is preliminary data.</text>
</comment>
<feature type="compositionally biased region" description="Polar residues" evidence="1">
    <location>
        <begin position="316"/>
        <end position="346"/>
    </location>
</feature>
<feature type="signal peptide" evidence="2">
    <location>
        <begin position="1"/>
        <end position="21"/>
    </location>
</feature>
<reference evidence="4 5" key="1">
    <citation type="submission" date="2019-01" db="EMBL/GenBank/DDBJ databases">
        <title>Genome sequences of marine Pseudoalteromonas species.</title>
        <authorList>
            <person name="Boraston A.B."/>
            <person name="Hehemann J.-H."/>
            <person name="Vickers C.J."/>
            <person name="Salama-Alber O."/>
            <person name="Abe K."/>
            <person name="Hettle A.J."/>
        </authorList>
    </citation>
    <scope>NUCLEOTIDE SEQUENCE [LARGE SCALE GENOMIC DNA]</scope>
    <source>
        <strain evidence="4 5">PS42</strain>
    </source>
</reference>
<protein>
    <recommendedName>
        <fullName evidence="3">PKD domain-containing protein</fullName>
    </recommendedName>
</protein>
<feature type="domain" description="PKD" evidence="3">
    <location>
        <begin position="167"/>
        <end position="200"/>
    </location>
</feature>
<dbReference type="Gene3D" id="2.60.40.10">
    <property type="entry name" value="Immunoglobulins"/>
    <property type="match status" value="1"/>
</dbReference>
<evidence type="ECO:0000256" key="1">
    <source>
        <dbReference type="SAM" id="MobiDB-lite"/>
    </source>
</evidence>
<feature type="chain" id="PRO_5044501748" description="PKD domain-containing protein" evidence="2">
    <location>
        <begin position="22"/>
        <end position="364"/>
    </location>
</feature>
<keyword evidence="2" id="KW-0732">Signal</keyword>
<dbReference type="Proteomes" id="UP000324162">
    <property type="component" value="Unassembled WGS sequence"/>
</dbReference>
<gene>
    <name evidence="4" type="ORF">EU508_13025</name>
</gene>
<dbReference type="EMBL" id="SEUK01000051">
    <property type="protein sequence ID" value="KAA1159480.1"/>
    <property type="molecule type" value="Genomic_DNA"/>
</dbReference>
<evidence type="ECO:0000313" key="4">
    <source>
        <dbReference type="EMBL" id="KAA1159480.1"/>
    </source>
</evidence>
<dbReference type="PROSITE" id="PS50093">
    <property type="entry name" value="PKD"/>
    <property type="match status" value="1"/>
</dbReference>
<organism evidence="4 5">
    <name type="scientific">Pseudoalteromonas fuliginea</name>
    <dbReference type="NCBI Taxonomy" id="1872678"/>
    <lineage>
        <taxon>Bacteria</taxon>
        <taxon>Pseudomonadati</taxon>
        <taxon>Pseudomonadota</taxon>
        <taxon>Gammaproteobacteria</taxon>
        <taxon>Alteromonadales</taxon>
        <taxon>Pseudoalteromonadaceae</taxon>
        <taxon>Pseudoalteromonas</taxon>
    </lineage>
</organism>
<dbReference type="AlphaFoldDB" id="A0AB73BFI8"/>
<dbReference type="RefSeq" id="WP_008139173.1">
    <property type="nucleotide sequence ID" value="NZ_SEUK01000051.1"/>
</dbReference>
<dbReference type="InterPro" id="IPR000601">
    <property type="entry name" value="PKD_dom"/>
</dbReference>
<feature type="compositionally biased region" description="Pro residues" evidence="1">
    <location>
        <begin position="349"/>
        <end position="364"/>
    </location>
</feature>
<evidence type="ECO:0000256" key="2">
    <source>
        <dbReference type="SAM" id="SignalP"/>
    </source>
</evidence>
<evidence type="ECO:0000313" key="5">
    <source>
        <dbReference type="Proteomes" id="UP000324162"/>
    </source>
</evidence>